<feature type="region of interest" description="Disordered" evidence="6">
    <location>
        <begin position="116"/>
        <end position="188"/>
    </location>
</feature>
<feature type="transmembrane region" description="Helical" evidence="7">
    <location>
        <begin position="326"/>
        <end position="348"/>
    </location>
</feature>
<feature type="region of interest" description="Disordered" evidence="6">
    <location>
        <begin position="640"/>
        <end position="668"/>
    </location>
</feature>
<feature type="transmembrane region" description="Helical" evidence="7">
    <location>
        <begin position="468"/>
        <end position="494"/>
    </location>
</feature>
<feature type="compositionally biased region" description="Polar residues" evidence="6">
    <location>
        <begin position="640"/>
        <end position="667"/>
    </location>
</feature>
<dbReference type="PANTHER" id="PTHR23252">
    <property type="entry name" value="INTIMAL THICKNESS RECEPTOR-RELATED"/>
    <property type="match status" value="1"/>
</dbReference>
<keyword evidence="2 7" id="KW-0812">Transmembrane</keyword>
<dbReference type="AlphaFoldDB" id="A0A482VX51"/>
<evidence type="ECO:0000256" key="5">
    <source>
        <dbReference type="ARBA" id="ARBA00023180"/>
    </source>
</evidence>
<feature type="domain" description="GPR180/TMEM145 transmembrane" evidence="9">
    <location>
        <begin position="302"/>
        <end position="517"/>
    </location>
</feature>
<feature type="domain" description="GPR180-like N-terminal" evidence="10">
    <location>
        <begin position="22"/>
        <end position="114"/>
    </location>
</feature>
<accession>A0A482VX51</accession>
<evidence type="ECO:0000256" key="1">
    <source>
        <dbReference type="ARBA" id="ARBA00004141"/>
    </source>
</evidence>
<organism evidence="11 12">
    <name type="scientific">Asbolus verrucosus</name>
    <name type="common">Desert ironclad beetle</name>
    <dbReference type="NCBI Taxonomy" id="1661398"/>
    <lineage>
        <taxon>Eukaryota</taxon>
        <taxon>Metazoa</taxon>
        <taxon>Ecdysozoa</taxon>
        <taxon>Arthropoda</taxon>
        <taxon>Hexapoda</taxon>
        <taxon>Insecta</taxon>
        <taxon>Pterygota</taxon>
        <taxon>Neoptera</taxon>
        <taxon>Endopterygota</taxon>
        <taxon>Coleoptera</taxon>
        <taxon>Polyphaga</taxon>
        <taxon>Cucujiformia</taxon>
        <taxon>Tenebrionidae</taxon>
        <taxon>Pimeliinae</taxon>
        <taxon>Asbolus</taxon>
    </lineage>
</organism>
<dbReference type="PANTHER" id="PTHR23252:SF24">
    <property type="entry name" value="TRANSMEMBRANE PROTEIN 145"/>
    <property type="match status" value="1"/>
</dbReference>
<dbReference type="InterPro" id="IPR053880">
    <property type="entry name" value="GPR180-like_N"/>
</dbReference>
<proteinExistence type="predicted"/>
<keyword evidence="8" id="KW-0732">Signal</keyword>
<reference evidence="11 12" key="1">
    <citation type="submission" date="2017-03" db="EMBL/GenBank/DDBJ databases">
        <title>Genome of the blue death feigning beetle - Asbolus verrucosus.</title>
        <authorList>
            <person name="Rider S.D."/>
        </authorList>
    </citation>
    <scope>NUCLEOTIDE SEQUENCE [LARGE SCALE GENOMIC DNA]</scope>
    <source>
        <strain evidence="11">Butters</strain>
        <tissue evidence="11">Head and leg muscle</tissue>
    </source>
</reference>
<feature type="transmembrane region" description="Helical" evidence="7">
    <location>
        <begin position="395"/>
        <end position="418"/>
    </location>
</feature>
<keyword evidence="4 7" id="KW-0472">Membrane</keyword>
<evidence type="ECO:0000259" key="10">
    <source>
        <dbReference type="Pfam" id="PF21892"/>
    </source>
</evidence>
<evidence type="ECO:0000256" key="3">
    <source>
        <dbReference type="ARBA" id="ARBA00022989"/>
    </source>
</evidence>
<feature type="transmembrane region" description="Helical" evidence="7">
    <location>
        <begin position="363"/>
        <end position="383"/>
    </location>
</feature>
<keyword evidence="3 7" id="KW-1133">Transmembrane helix</keyword>
<dbReference type="InterPro" id="IPR019336">
    <property type="entry name" value="GPR180/TMEM145_TM"/>
</dbReference>
<evidence type="ECO:0000259" key="9">
    <source>
        <dbReference type="Pfam" id="PF10192"/>
    </source>
</evidence>
<feature type="compositionally biased region" description="Low complexity" evidence="6">
    <location>
        <begin position="117"/>
        <end position="131"/>
    </location>
</feature>
<dbReference type="OrthoDB" id="205745at2759"/>
<feature type="transmembrane region" description="Helical" evidence="7">
    <location>
        <begin position="438"/>
        <end position="456"/>
    </location>
</feature>
<feature type="compositionally biased region" description="Low complexity" evidence="6">
    <location>
        <begin position="147"/>
        <end position="173"/>
    </location>
</feature>
<evidence type="ECO:0000256" key="6">
    <source>
        <dbReference type="SAM" id="MobiDB-lite"/>
    </source>
</evidence>
<dbReference type="Pfam" id="PF21892">
    <property type="entry name" value="TMEM145_N"/>
    <property type="match status" value="2"/>
</dbReference>
<feature type="transmembrane region" description="Helical" evidence="7">
    <location>
        <begin position="506"/>
        <end position="527"/>
    </location>
</feature>
<comment type="caution">
    <text evidence="11">The sequence shown here is derived from an EMBL/GenBank/DDBJ whole genome shotgun (WGS) entry which is preliminary data.</text>
</comment>
<dbReference type="InterPro" id="IPR047831">
    <property type="entry name" value="GPR180/TMEM145"/>
</dbReference>
<feature type="transmembrane region" description="Helical" evidence="7">
    <location>
        <begin position="289"/>
        <end position="314"/>
    </location>
</feature>
<sequence length="702" mass="79692">MKQVTQILILLLAKTCHTKYLEGVIHTSDNWAFLARFCFLSEEGQFEYFLEFNEDQGVPNLLLYYDTDDQWPAVYKTGKTCFEKEAVLHVEQNQIINLTTRHYTLKELSGCAFKPDSPTTPRPKLTTSTTKITRKTTRARRVERTTTRTTTVELPTPRSTATTPNTEDTTTATFDGFSNSPTSSEDFSHTTVDFKSQWENIYETEAATTIGKAPIKKRALKQSPTPQNKTNRAINCHNARKFRSARERWWFIAISNCNGNKGIHVKYKILMTNGPPGDYWHEQFSADEFYILPVLMAFSVAYSFLMLATIMCTIELKSRQLLHTSYKIFVVSAIFQLFGIIISSAAYLKYAVNGLNPGKVRRVGAIFMGASETLYLLLLLLLAKGFTITRGRLPLAASVKLTIFMCLYVVTYISIFIYEANVFDPGEVLYLYESPAGYGLIILRVLAWVMFIYSTVFTLKHYPEKSNFYYPFNVCGTLWFVAGPAFILSANSYIDKWIRESVVCAALQFITFGGHLTFLILTMPSVANKNFPYHVRTTQIGIMELTGTSGDSTIEQFGHHVYEPSGTVREQTVIVPLTRRTEEIFEGMYNQPVHNIRRESLNEEMNYTRNLMMENVINWSLAKNVDALEIPSFERINRSSFASTESKNSENDSAVASRRSSTQQNGQFDDYVRDVPIQLFTISRMVAGTNSNSSDVPNGKTV</sequence>
<dbReference type="STRING" id="1661398.A0A482VX51"/>
<feature type="chain" id="PRO_5019781718" evidence="8">
    <location>
        <begin position="19"/>
        <end position="702"/>
    </location>
</feature>
<feature type="compositionally biased region" description="Polar residues" evidence="6">
    <location>
        <begin position="176"/>
        <end position="188"/>
    </location>
</feature>
<evidence type="ECO:0000313" key="11">
    <source>
        <dbReference type="EMBL" id="RZC37360.1"/>
    </source>
</evidence>
<evidence type="ECO:0000313" key="12">
    <source>
        <dbReference type="Proteomes" id="UP000292052"/>
    </source>
</evidence>
<dbReference type="GO" id="GO:0007186">
    <property type="term" value="P:G protein-coupled receptor signaling pathway"/>
    <property type="evidence" value="ECO:0007669"/>
    <property type="project" value="InterPro"/>
</dbReference>
<dbReference type="Pfam" id="PF10192">
    <property type="entry name" value="GPR180-TMEM145_TM"/>
    <property type="match status" value="1"/>
</dbReference>
<dbReference type="GO" id="GO:0016020">
    <property type="term" value="C:membrane"/>
    <property type="evidence" value="ECO:0007669"/>
    <property type="project" value="UniProtKB-SubCell"/>
</dbReference>
<name>A0A482VX51_ASBVE</name>
<feature type="signal peptide" evidence="8">
    <location>
        <begin position="1"/>
        <end position="18"/>
    </location>
</feature>
<evidence type="ECO:0000256" key="8">
    <source>
        <dbReference type="SAM" id="SignalP"/>
    </source>
</evidence>
<dbReference type="EMBL" id="QDEB01053334">
    <property type="protein sequence ID" value="RZC37360.1"/>
    <property type="molecule type" value="Genomic_DNA"/>
</dbReference>
<comment type="subcellular location">
    <subcellularLocation>
        <location evidence="1">Membrane</location>
        <topology evidence="1">Multi-pass membrane protein</topology>
    </subcellularLocation>
</comment>
<keyword evidence="5" id="KW-0325">Glycoprotein</keyword>
<dbReference type="GO" id="GO:0019236">
    <property type="term" value="P:response to pheromone"/>
    <property type="evidence" value="ECO:0007669"/>
    <property type="project" value="InterPro"/>
</dbReference>
<dbReference type="Proteomes" id="UP000292052">
    <property type="component" value="Unassembled WGS sequence"/>
</dbReference>
<evidence type="ECO:0000256" key="4">
    <source>
        <dbReference type="ARBA" id="ARBA00023136"/>
    </source>
</evidence>
<evidence type="ECO:0000256" key="2">
    <source>
        <dbReference type="ARBA" id="ARBA00022692"/>
    </source>
</evidence>
<feature type="domain" description="GPR180-like N-terminal" evidence="10">
    <location>
        <begin position="225"/>
        <end position="267"/>
    </location>
</feature>
<protein>
    <submittedName>
        <fullName evidence="11">Transmembrane protein 145</fullName>
    </submittedName>
</protein>
<evidence type="ECO:0000256" key="7">
    <source>
        <dbReference type="SAM" id="Phobius"/>
    </source>
</evidence>
<keyword evidence="12" id="KW-1185">Reference proteome</keyword>
<gene>
    <name evidence="11" type="ORF">BDFB_001495</name>
</gene>